<feature type="domain" description="Xaa-Pro dipeptidyl-peptidase C-terminal" evidence="2">
    <location>
        <begin position="309"/>
        <end position="563"/>
    </location>
</feature>
<dbReference type="Pfam" id="PF08530">
    <property type="entry name" value="PepX_C"/>
    <property type="match status" value="1"/>
</dbReference>
<dbReference type="InterPro" id="IPR050585">
    <property type="entry name" value="Xaa-Pro_dipeptidyl-ppase/CocE"/>
</dbReference>
<dbReference type="SMART" id="SM00939">
    <property type="entry name" value="PepX_C"/>
    <property type="match status" value="1"/>
</dbReference>
<sequence length="569" mass="64840">MIIERDVPIKADDGLILRANVFRPDDEKTPCPVVMVMGPYGKGVEYKEGYSEQWKWILEHHPDLLPGSTRSYMTWEVVDPEIWVPWGYACIQVDSRGTGRTPGKIDIFSPREIKDYYDAIEWAGTQPWSNGKVGLNGISYYAMNQWLVAELQPPHLTAMIPWEGAADCYRDFLRHGGIASNTFYESWFPKQILNNQHGNPAGHTDPWTKEKATGPETLSEEELQANWVNCLAEALNRPTDDVWYRERTPVWDKVVTPFLSASNWGGHGLHGRGNTEGFTRAASKEKWLEIHAGRHDEAFYLDEAMALQRRFFDYYLKDINNGWKDEPRVHLQMRRPDAPFGERKKDTAWPLSNTKWTELYFSAADEVMSASTPSSKGEVSFDAEDGEVVFQTEPLPEETEFTGPFAAKLFISSTTADADLFLTVQAFSPEGKEVDFQGGWDPRTPISQGWLRASHRKLDLTLSKPYRPYHSHDEEKPLQPGQVYEVDVELWPGSIILPKGYRLSLMIAGRDFRRPEALADNSLNWRQKGSGPFLHNHPEDRGREAYKGRTTVHTGGDRASYLFAPVIPK</sequence>
<gene>
    <name evidence="3" type="ORF">PRZ48_004125</name>
</gene>
<dbReference type="InterPro" id="IPR008979">
    <property type="entry name" value="Galactose-bd-like_sf"/>
</dbReference>
<accession>A0ABR0EYL1</accession>
<dbReference type="Proteomes" id="UP001305779">
    <property type="component" value="Unassembled WGS sequence"/>
</dbReference>
<dbReference type="InterPro" id="IPR000383">
    <property type="entry name" value="Xaa-Pro-like_dom"/>
</dbReference>
<dbReference type="Gene3D" id="2.60.120.260">
    <property type="entry name" value="Galactose-binding domain-like"/>
    <property type="match status" value="1"/>
</dbReference>
<dbReference type="Gene3D" id="1.10.3020.20">
    <property type="match status" value="1"/>
</dbReference>
<dbReference type="SUPFAM" id="SSF53474">
    <property type="entry name" value="alpha/beta-Hydrolases"/>
    <property type="match status" value="1"/>
</dbReference>
<evidence type="ECO:0000313" key="3">
    <source>
        <dbReference type="EMBL" id="KAK4506160.1"/>
    </source>
</evidence>
<evidence type="ECO:0000313" key="4">
    <source>
        <dbReference type="Proteomes" id="UP001305779"/>
    </source>
</evidence>
<comment type="caution">
    <text evidence="3">The sequence shown here is derived from an EMBL/GenBank/DDBJ whole genome shotgun (WGS) entry which is preliminary data.</text>
</comment>
<reference evidence="3 4" key="1">
    <citation type="journal article" date="2023" name="G3 (Bethesda)">
        <title>A chromosome-level genome assembly of Zasmidium syzygii isolated from banana leaves.</title>
        <authorList>
            <person name="van Westerhoven A.C."/>
            <person name="Mehrabi R."/>
            <person name="Talebi R."/>
            <person name="Steentjes M.B.F."/>
            <person name="Corcolon B."/>
            <person name="Chong P.A."/>
            <person name="Kema G.H.J."/>
            <person name="Seidl M.F."/>
        </authorList>
    </citation>
    <scope>NUCLEOTIDE SEQUENCE [LARGE SCALE GENOMIC DNA]</scope>
    <source>
        <strain evidence="3 4">P124</strain>
    </source>
</reference>
<organism evidence="3 4">
    <name type="scientific">Zasmidium cellare</name>
    <name type="common">Wine cellar mold</name>
    <name type="synonym">Racodium cellare</name>
    <dbReference type="NCBI Taxonomy" id="395010"/>
    <lineage>
        <taxon>Eukaryota</taxon>
        <taxon>Fungi</taxon>
        <taxon>Dikarya</taxon>
        <taxon>Ascomycota</taxon>
        <taxon>Pezizomycotina</taxon>
        <taxon>Dothideomycetes</taxon>
        <taxon>Dothideomycetidae</taxon>
        <taxon>Mycosphaerellales</taxon>
        <taxon>Mycosphaerellaceae</taxon>
        <taxon>Zasmidium</taxon>
    </lineage>
</organism>
<dbReference type="Pfam" id="PF02129">
    <property type="entry name" value="Peptidase_S15"/>
    <property type="match status" value="1"/>
</dbReference>
<name>A0ABR0EYL1_ZASCE</name>
<dbReference type="SUPFAM" id="SSF49785">
    <property type="entry name" value="Galactose-binding domain-like"/>
    <property type="match status" value="1"/>
</dbReference>
<dbReference type="InterPro" id="IPR029058">
    <property type="entry name" value="AB_hydrolase_fold"/>
</dbReference>
<keyword evidence="1" id="KW-0378">Hydrolase</keyword>
<dbReference type="InterPro" id="IPR005674">
    <property type="entry name" value="CocE/Ser_esterase"/>
</dbReference>
<dbReference type="InterPro" id="IPR013736">
    <property type="entry name" value="Xaa-Pro_dipept_C"/>
</dbReference>
<dbReference type="NCBIfam" id="TIGR00976">
    <property type="entry name" value="CocE_NonD"/>
    <property type="match status" value="1"/>
</dbReference>
<dbReference type="EMBL" id="JAXOVC010000002">
    <property type="protein sequence ID" value="KAK4506160.1"/>
    <property type="molecule type" value="Genomic_DNA"/>
</dbReference>
<keyword evidence="4" id="KW-1185">Reference proteome</keyword>
<dbReference type="PANTHER" id="PTHR43056">
    <property type="entry name" value="PEPTIDASE S9 PROLYL OLIGOPEPTIDASE"/>
    <property type="match status" value="1"/>
</dbReference>
<dbReference type="Gene3D" id="3.40.50.1820">
    <property type="entry name" value="alpha/beta hydrolase"/>
    <property type="match status" value="1"/>
</dbReference>
<proteinExistence type="predicted"/>
<dbReference type="PANTHER" id="PTHR43056:SF10">
    <property type="entry name" value="COCE_NOND FAMILY, PUTATIVE (AFU_ORTHOLOGUE AFUA_7G00600)-RELATED"/>
    <property type="match status" value="1"/>
</dbReference>
<protein>
    <recommendedName>
        <fullName evidence="2">Xaa-Pro dipeptidyl-peptidase C-terminal domain-containing protein</fullName>
    </recommendedName>
</protein>
<evidence type="ECO:0000256" key="1">
    <source>
        <dbReference type="ARBA" id="ARBA00022801"/>
    </source>
</evidence>
<evidence type="ECO:0000259" key="2">
    <source>
        <dbReference type="SMART" id="SM00939"/>
    </source>
</evidence>